<sequence>EWAYVTEDGTLSTLPALEKPGVWDRVQSDSGNCMGRKCPRHSQCFYQNARRDMERANLLVTNHALFFSDLALRARGTGFLPRYDHVVLDEAHTVEEVAADHFGLSLTEGRVMHLLGVLLNSRTNKGYLANLELEDDRPLLAAANAVHEAELAAREFFGSLGVVAGEKSGGEGGSLRVREPGVVGNSVTPAFDELAGRLKRLKEALPDEPRYEPDKFELNSYTMRAAEIGRACDALVEQSQTGFVYWVDASRSSTGRPRVSLTCAPIDVGPILGEELFGRDFSVSLTSATLATSGRDDDSGFDHAIERLGAVGASTLRLGSPFDYGRQVRLVVDQRVGTPGRGLDRGYEERLAAAIVEHVGTTRGGAFVLFTSHRLLRAMARACRDPLGRLGINLHAQEADGSRALILERFREDPSSALFGAASFWQGVDVPGDNLRNVIITRLPFDPPDRPLAEARAERLKEQGKDPFRVDSLPRAVIRFKQGFGRLIRSASDTGQVVVLDPRVVTARYGSLFVKAMPEGVPVEQYEGEPLGEQAW</sequence>
<accession>A0ABP0MHT9</accession>
<dbReference type="InterPro" id="IPR014013">
    <property type="entry name" value="Helic_SF1/SF2_ATP-bd_DinG/Rad3"/>
</dbReference>
<dbReference type="InterPro" id="IPR006555">
    <property type="entry name" value="ATP-dep_Helicase_C"/>
</dbReference>
<gene>
    <name evidence="5" type="ORF">SCF082_LOCUS28070</name>
</gene>
<keyword evidence="2" id="KW-0378">Hydrolase</keyword>
<keyword evidence="5" id="KW-0347">Helicase</keyword>
<feature type="domain" description="Helicase ATP-binding" evidence="4">
    <location>
        <begin position="1"/>
        <end position="143"/>
    </location>
</feature>
<dbReference type="PANTHER" id="PTHR11472:SF34">
    <property type="entry name" value="REGULATOR OF TELOMERE ELONGATION HELICASE 1"/>
    <property type="match status" value="1"/>
</dbReference>
<dbReference type="Gene3D" id="3.40.50.300">
    <property type="entry name" value="P-loop containing nucleotide triphosphate hydrolases"/>
    <property type="match status" value="2"/>
</dbReference>
<dbReference type="SUPFAM" id="SSF52540">
    <property type="entry name" value="P-loop containing nucleoside triphosphate hydrolases"/>
    <property type="match status" value="1"/>
</dbReference>
<protein>
    <submittedName>
        <fullName evidence="5">Probable ATP-dependent DNA helicase HI_0387</fullName>
    </submittedName>
</protein>
<dbReference type="InterPro" id="IPR045028">
    <property type="entry name" value="DinG/Rad3-like"/>
</dbReference>
<feature type="non-terminal residue" evidence="5">
    <location>
        <position position="1"/>
    </location>
</feature>
<evidence type="ECO:0000256" key="3">
    <source>
        <dbReference type="ARBA" id="ARBA00022840"/>
    </source>
</evidence>
<keyword evidence="1" id="KW-0547">Nucleotide-binding</keyword>
<dbReference type="InterPro" id="IPR027417">
    <property type="entry name" value="P-loop_NTPase"/>
</dbReference>
<name>A0ABP0MHT9_9DINO</name>
<organism evidence="5 6">
    <name type="scientific">Durusdinium trenchii</name>
    <dbReference type="NCBI Taxonomy" id="1381693"/>
    <lineage>
        <taxon>Eukaryota</taxon>
        <taxon>Sar</taxon>
        <taxon>Alveolata</taxon>
        <taxon>Dinophyceae</taxon>
        <taxon>Suessiales</taxon>
        <taxon>Symbiodiniaceae</taxon>
        <taxon>Durusdinium</taxon>
    </lineage>
</organism>
<evidence type="ECO:0000256" key="2">
    <source>
        <dbReference type="ARBA" id="ARBA00022801"/>
    </source>
</evidence>
<dbReference type="Pfam" id="PF13307">
    <property type="entry name" value="Helicase_C_2"/>
    <property type="match status" value="1"/>
</dbReference>
<evidence type="ECO:0000313" key="5">
    <source>
        <dbReference type="EMBL" id="CAK9051043.1"/>
    </source>
</evidence>
<dbReference type="Proteomes" id="UP001642464">
    <property type="component" value="Unassembled WGS sequence"/>
</dbReference>
<proteinExistence type="predicted"/>
<evidence type="ECO:0000313" key="6">
    <source>
        <dbReference type="Proteomes" id="UP001642464"/>
    </source>
</evidence>
<reference evidence="5 6" key="1">
    <citation type="submission" date="2024-02" db="EMBL/GenBank/DDBJ databases">
        <authorList>
            <person name="Chen Y."/>
            <person name="Shah S."/>
            <person name="Dougan E. K."/>
            <person name="Thang M."/>
            <person name="Chan C."/>
        </authorList>
    </citation>
    <scope>NUCLEOTIDE SEQUENCE [LARGE SCALE GENOMIC DNA]</scope>
</reference>
<evidence type="ECO:0000259" key="4">
    <source>
        <dbReference type="PROSITE" id="PS51193"/>
    </source>
</evidence>
<comment type="caution">
    <text evidence="5">The sequence shown here is derived from an EMBL/GenBank/DDBJ whole genome shotgun (WGS) entry which is preliminary data.</text>
</comment>
<keyword evidence="3" id="KW-0067">ATP-binding</keyword>
<dbReference type="GO" id="GO:0004386">
    <property type="term" value="F:helicase activity"/>
    <property type="evidence" value="ECO:0007669"/>
    <property type="project" value="UniProtKB-KW"/>
</dbReference>
<dbReference type="EMBL" id="CAXAMM010022030">
    <property type="protein sequence ID" value="CAK9051043.1"/>
    <property type="molecule type" value="Genomic_DNA"/>
</dbReference>
<evidence type="ECO:0000256" key="1">
    <source>
        <dbReference type="ARBA" id="ARBA00022741"/>
    </source>
</evidence>
<dbReference type="PROSITE" id="PS51193">
    <property type="entry name" value="HELICASE_ATP_BIND_2"/>
    <property type="match status" value="1"/>
</dbReference>
<keyword evidence="6" id="KW-1185">Reference proteome</keyword>
<dbReference type="PANTHER" id="PTHR11472">
    <property type="entry name" value="DNA REPAIR DEAD HELICASE RAD3/XP-D SUBFAMILY MEMBER"/>
    <property type="match status" value="1"/>
</dbReference>
<dbReference type="SMART" id="SM00491">
    <property type="entry name" value="HELICc2"/>
    <property type="match status" value="1"/>
</dbReference>